<dbReference type="Proteomes" id="UP000245207">
    <property type="component" value="Unassembled WGS sequence"/>
</dbReference>
<organism evidence="3 4">
    <name type="scientific">Artemisia annua</name>
    <name type="common">Sweet wormwood</name>
    <dbReference type="NCBI Taxonomy" id="35608"/>
    <lineage>
        <taxon>Eukaryota</taxon>
        <taxon>Viridiplantae</taxon>
        <taxon>Streptophyta</taxon>
        <taxon>Embryophyta</taxon>
        <taxon>Tracheophyta</taxon>
        <taxon>Spermatophyta</taxon>
        <taxon>Magnoliopsida</taxon>
        <taxon>eudicotyledons</taxon>
        <taxon>Gunneridae</taxon>
        <taxon>Pentapetalae</taxon>
        <taxon>asterids</taxon>
        <taxon>campanulids</taxon>
        <taxon>Asterales</taxon>
        <taxon>Asteraceae</taxon>
        <taxon>Asteroideae</taxon>
        <taxon>Anthemideae</taxon>
        <taxon>Artemisiinae</taxon>
        <taxon>Artemisia</taxon>
    </lineage>
</organism>
<dbReference type="SUPFAM" id="SSF53098">
    <property type="entry name" value="Ribonuclease H-like"/>
    <property type="match status" value="1"/>
</dbReference>
<dbReference type="OrthoDB" id="645489at2759"/>
<feature type="compositionally biased region" description="Basic residues" evidence="1">
    <location>
        <begin position="67"/>
        <end position="78"/>
    </location>
</feature>
<accession>A0A2U1Q135</accession>
<keyword evidence="4" id="KW-1185">Reference proteome</keyword>
<dbReference type="EMBL" id="PKPP01000529">
    <property type="protein sequence ID" value="PWA91653.1"/>
    <property type="molecule type" value="Genomic_DNA"/>
</dbReference>
<comment type="caution">
    <text evidence="3">The sequence shown here is derived from an EMBL/GenBank/DDBJ whole genome shotgun (WGS) entry which is preliminary data.</text>
</comment>
<evidence type="ECO:0000313" key="4">
    <source>
        <dbReference type="Proteomes" id="UP000245207"/>
    </source>
</evidence>
<dbReference type="GO" id="GO:0046983">
    <property type="term" value="F:protein dimerization activity"/>
    <property type="evidence" value="ECO:0007669"/>
    <property type="project" value="InterPro"/>
</dbReference>
<feature type="domain" description="HAT C-terminal dimerisation" evidence="2">
    <location>
        <begin position="181"/>
        <end position="247"/>
    </location>
</feature>
<proteinExistence type="predicted"/>
<evidence type="ECO:0000256" key="1">
    <source>
        <dbReference type="SAM" id="MobiDB-lite"/>
    </source>
</evidence>
<dbReference type="InterPro" id="IPR008906">
    <property type="entry name" value="HATC_C_dom"/>
</dbReference>
<sequence>MFKGGGIHRIKEHLAGQKGNASSCLRVHPDVSNVNEFGLNSNGNEDVVMVPVTVNESVEFEASGSNSKRRKKGGRGRKGLGSSALVVADDLFVDDAERGNVNVNVNHQVSLAIGRFLFDVGVSLDAVNSAYFQPMIDAIAAQGPGVMGPAYHDMRGWVLKNMVQEVRSDFGRKIAIRGRDTLFPAEWWSTYGGACPNLARLAIRILSQPCSLVGCMPNKIPFQEMHETKNYVENQRLSDIVFVQSNMRLKQMLMNKEQDNPDPISYDNIKSVEAWVTERDIQADDVGRSDWMTVEPPLGNVMVLGPQVDDIEALGEGFGDQEVFDVLKDSEEENGENFVQL</sequence>
<dbReference type="PANTHER" id="PTHR32166:SF88">
    <property type="entry name" value="HAT TRANSPOSON SUPERFAMILY"/>
    <property type="match status" value="1"/>
</dbReference>
<dbReference type="InterPro" id="IPR012337">
    <property type="entry name" value="RNaseH-like_sf"/>
</dbReference>
<evidence type="ECO:0000259" key="2">
    <source>
        <dbReference type="Pfam" id="PF05699"/>
    </source>
</evidence>
<gene>
    <name evidence="3" type="ORF">CTI12_AA089350</name>
</gene>
<evidence type="ECO:0000313" key="3">
    <source>
        <dbReference type="EMBL" id="PWA91653.1"/>
    </source>
</evidence>
<protein>
    <submittedName>
        <fullName evidence="3">HAT transposon superfamily</fullName>
    </submittedName>
</protein>
<name>A0A2U1Q135_ARTAN</name>
<dbReference type="Pfam" id="PF05699">
    <property type="entry name" value="Dimer_Tnp_hAT"/>
    <property type="match status" value="1"/>
</dbReference>
<dbReference type="AlphaFoldDB" id="A0A2U1Q135"/>
<dbReference type="STRING" id="35608.A0A2U1Q135"/>
<dbReference type="PANTHER" id="PTHR32166">
    <property type="entry name" value="OSJNBA0013A04.12 PROTEIN"/>
    <property type="match status" value="1"/>
</dbReference>
<feature type="region of interest" description="Disordered" evidence="1">
    <location>
        <begin position="60"/>
        <end position="79"/>
    </location>
</feature>
<reference evidence="3 4" key="1">
    <citation type="journal article" date="2018" name="Mol. Plant">
        <title>The genome of Artemisia annua provides insight into the evolution of Asteraceae family and artemisinin biosynthesis.</title>
        <authorList>
            <person name="Shen Q."/>
            <person name="Zhang L."/>
            <person name="Liao Z."/>
            <person name="Wang S."/>
            <person name="Yan T."/>
            <person name="Shi P."/>
            <person name="Liu M."/>
            <person name="Fu X."/>
            <person name="Pan Q."/>
            <person name="Wang Y."/>
            <person name="Lv Z."/>
            <person name="Lu X."/>
            <person name="Zhang F."/>
            <person name="Jiang W."/>
            <person name="Ma Y."/>
            <person name="Chen M."/>
            <person name="Hao X."/>
            <person name="Li L."/>
            <person name="Tang Y."/>
            <person name="Lv G."/>
            <person name="Zhou Y."/>
            <person name="Sun X."/>
            <person name="Brodelius P.E."/>
            <person name="Rose J.K.C."/>
            <person name="Tang K."/>
        </authorList>
    </citation>
    <scope>NUCLEOTIDE SEQUENCE [LARGE SCALE GENOMIC DNA]</scope>
    <source>
        <strain evidence="4">cv. Huhao1</strain>
        <tissue evidence="3">Leaf</tissue>
    </source>
</reference>